<keyword evidence="2" id="KW-1185">Reference proteome</keyword>
<comment type="caution">
    <text evidence="1">The sequence shown here is derived from an EMBL/GenBank/DDBJ whole genome shotgun (WGS) entry which is preliminary data.</text>
</comment>
<evidence type="ECO:0008006" key="3">
    <source>
        <dbReference type="Google" id="ProtNLM"/>
    </source>
</evidence>
<reference evidence="2" key="1">
    <citation type="submission" date="2023-07" db="EMBL/GenBank/DDBJ databases">
        <title>Zobellia barbeyronii sp. nov., a new marine flavobacterium, isolated from green and red algae.</title>
        <authorList>
            <person name="Nedashkovskaya O.I."/>
            <person name="Otstavnykh N."/>
            <person name="Zhukova N."/>
            <person name="Guzev K."/>
            <person name="Chausova V."/>
            <person name="Tekutyeva L."/>
            <person name="Mikhailov V."/>
            <person name="Isaeva M."/>
        </authorList>
    </citation>
    <scope>NUCLEOTIDE SEQUENCE [LARGE SCALE GENOMIC DNA]</scope>
    <source>
        <strain evidence="2">KMM 6746</strain>
    </source>
</reference>
<evidence type="ECO:0000313" key="1">
    <source>
        <dbReference type="EMBL" id="MBT2160510.1"/>
    </source>
</evidence>
<protein>
    <recommendedName>
        <fullName evidence="3">Bacteriocin-type signal sequence</fullName>
    </recommendedName>
</protein>
<gene>
    <name evidence="1" type="ORF">HW347_04485</name>
</gene>
<proteinExistence type="predicted"/>
<organism evidence="1 2">
    <name type="scientific">Zobellia barbeyronii</name>
    <dbReference type="NCBI Taxonomy" id="2748009"/>
    <lineage>
        <taxon>Bacteria</taxon>
        <taxon>Pseudomonadati</taxon>
        <taxon>Bacteroidota</taxon>
        <taxon>Flavobacteriia</taxon>
        <taxon>Flavobacteriales</taxon>
        <taxon>Flavobacteriaceae</taxon>
        <taxon>Zobellia</taxon>
    </lineage>
</organism>
<dbReference type="Proteomes" id="UP000740413">
    <property type="component" value="Unassembled WGS sequence"/>
</dbReference>
<evidence type="ECO:0000313" key="2">
    <source>
        <dbReference type="Proteomes" id="UP000740413"/>
    </source>
</evidence>
<name>A0ABS5WCK8_9FLAO</name>
<accession>A0ABS5WCK8</accession>
<dbReference type="EMBL" id="JACATN010000001">
    <property type="protein sequence ID" value="MBT2160510.1"/>
    <property type="molecule type" value="Genomic_DNA"/>
</dbReference>
<dbReference type="RefSeq" id="WP_214610712.1">
    <property type="nucleotide sequence ID" value="NZ_JACATN010000001.1"/>
</dbReference>
<sequence length="51" mass="5662">MKNQEKNNMTKANVKELALEKLRSTEGGRNIIDQIKGIIFLGGFFGNPPSL</sequence>